<dbReference type="PROSITE" id="PS00606">
    <property type="entry name" value="KS3_1"/>
    <property type="match status" value="2"/>
</dbReference>
<dbReference type="InterPro" id="IPR020807">
    <property type="entry name" value="PKS_DH"/>
</dbReference>
<evidence type="ECO:0000259" key="8">
    <source>
        <dbReference type="PROSITE" id="PS52004"/>
    </source>
</evidence>
<feature type="domain" description="Ketosynthase family 3 (KS3)" evidence="8">
    <location>
        <begin position="1214"/>
        <end position="1638"/>
    </location>
</feature>
<evidence type="ECO:0000259" key="9">
    <source>
        <dbReference type="PROSITE" id="PS52019"/>
    </source>
</evidence>
<dbReference type="PROSITE" id="PS52004">
    <property type="entry name" value="KS3_2"/>
    <property type="match status" value="2"/>
</dbReference>
<dbReference type="InterPro" id="IPR016039">
    <property type="entry name" value="Thiolase-like"/>
</dbReference>
<comment type="function">
    <text evidence="4">Involved in production of the polyketide antibiotic thailandamide.</text>
</comment>
<dbReference type="InterPro" id="IPR020841">
    <property type="entry name" value="PKS_Beta-ketoAc_synthase_dom"/>
</dbReference>
<dbReference type="Pfam" id="PF14765">
    <property type="entry name" value="PS-DH"/>
    <property type="match status" value="1"/>
</dbReference>
<dbReference type="SMART" id="SM00825">
    <property type="entry name" value="PKS_KS"/>
    <property type="match status" value="2"/>
</dbReference>
<dbReference type="GO" id="GO:0004315">
    <property type="term" value="F:3-oxoacyl-[acyl-carrier-protein] synthase activity"/>
    <property type="evidence" value="ECO:0007669"/>
    <property type="project" value="InterPro"/>
</dbReference>
<dbReference type="Gene3D" id="3.10.129.110">
    <property type="entry name" value="Polyketide synthase dehydratase"/>
    <property type="match status" value="1"/>
</dbReference>
<dbReference type="InterPro" id="IPR013968">
    <property type="entry name" value="PKS_KR"/>
</dbReference>
<dbReference type="FunFam" id="3.40.366.10:FF:000002">
    <property type="entry name" value="Probable polyketide synthase 2"/>
    <property type="match status" value="1"/>
</dbReference>
<evidence type="ECO:0000313" key="11">
    <source>
        <dbReference type="Proteomes" id="UP000230709"/>
    </source>
</evidence>
<dbReference type="Gene3D" id="3.40.366.10">
    <property type="entry name" value="Malonyl-Coenzyme A Acyl Carrier Protein, domain 2"/>
    <property type="match status" value="1"/>
</dbReference>
<keyword evidence="3" id="KW-0808">Transferase</keyword>
<dbReference type="SUPFAM" id="SSF47336">
    <property type="entry name" value="ACP-like"/>
    <property type="match status" value="2"/>
</dbReference>
<dbReference type="PROSITE" id="PS52019">
    <property type="entry name" value="PKS_MFAS_DH"/>
    <property type="match status" value="1"/>
</dbReference>
<feature type="compositionally biased region" description="Basic and acidic residues" evidence="6">
    <location>
        <begin position="1185"/>
        <end position="1197"/>
    </location>
</feature>
<dbReference type="Pfam" id="PF02801">
    <property type="entry name" value="Ketoacyl-synt_C"/>
    <property type="match status" value="2"/>
</dbReference>
<dbReference type="PANTHER" id="PTHR43775:SF51">
    <property type="entry name" value="INACTIVE PHENOLPHTHIOCEROL SYNTHESIS POLYKETIDE SYNTHASE TYPE I PKS1-RELATED"/>
    <property type="match status" value="1"/>
</dbReference>
<dbReference type="InterPro" id="IPR014030">
    <property type="entry name" value="Ketoacyl_synth_N"/>
</dbReference>
<dbReference type="SMART" id="SM00826">
    <property type="entry name" value="PKS_DH"/>
    <property type="match status" value="1"/>
</dbReference>
<dbReference type="Pfam" id="PF21089">
    <property type="entry name" value="PKS_DH_N"/>
    <property type="match status" value="1"/>
</dbReference>
<dbReference type="InterPro" id="IPR001227">
    <property type="entry name" value="Ac_transferase_dom_sf"/>
</dbReference>
<dbReference type="InterPro" id="IPR014031">
    <property type="entry name" value="Ketoacyl_synth_C"/>
</dbReference>
<proteinExistence type="predicted"/>
<keyword evidence="2" id="KW-0597">Phosphoprotein</keyword>
<dbReference type="PROSITE" id="PS50075">
    <property type="entry name" value="CARRIER"/>
    <property type="match status" value="2"/>
</dbReference>
<evidence type="ECO:0000256" key="6">
    <source>
        <dbReference type="SAM" id="MobiDB-lite"/>
    </source>
</evidence>
<dbReference type="InterPro" id="IPR020806">
    <property type="entry name" value="PKS_PP-bd"/>
</dbReference>
<evidence type="ECO:0000256" key="2">
    <source>
        <dbReference type="ARBA" id="ARBA00022553"/>
    </source>
</evidence>
<dbReference type="Pfam" id="PF00109">
    <property type="entry name" value="ketoacyl-synt"/>
    <property type="match status" value="2"/>
</dbReference>
<dbReference type="GO" id="GO:0031177">
    <property type="term" value="F:phosphopantetheine binding"/>
    <property type="evidence" value="ECO:0007669"/>
    <property type="project" value="InterPro"/>
</dbReference>
<evidence type="ECO:0000256" key="5">
    <source>
        <dbReference type="PROSITE-ProRule" id="PRU01363"/>
    </source>
</evidence>
<dbReference type="InterPro" id="IPR057326">
    <property type="entry name" value="KR_dom"/>
</dbReference>
<dbReference type="InterPro" id="IPR016036">
    <property type="entry name" value="Malonyl_transacylase_ACP-bd"/>
</dbReference>
<feature type="region of interest" description="C-terminal hotdog fold" evidence="5">
    <location>
        <begin position="2232"/>
        <end position="2385"/>
    </location>
</feature>
<dbReference type="InterPro" id="IPR049900">
    <property type="entry name" value="PKS_mFAS_DH"/>
</dbReference>
<evidence type="ECO:0008006" key="12">
    <source>
        <dbReference type="Google" id="ProtNLM"/>
    </source>
</evidence>
<dbReference type="InterPro" id="IPR018201">
    <property type="entry name" value="Ketoacyl_synth_AS"/>
</dbReference>
<dbReference type="SUPFAM" id="SSF51735">
    <property type="entry name" value="NAD(P)-binding Rossmann-fold domains"/>
    <property type="match status" value="4"/>
</dbReference>
<dbReference type="InterPro" id="IPR009081">
    <property type="entry name" value="PP-bd_ACP"/>
</dbReference>
<keyword evidence="10" id="KW-0614">Plasmid</keyword>
<dbReference type="GO" id="GO:0071770">
    <property type="term" value="P:DIM/DIP cell wall layer assembly"/>
    <property type="evidence" value="ECO:0007669"/>
    <property type="project" value="TreeGrafter"/>
</dbReference>
<dbReference type="InterPro" id="IPR050091">
    <property type="entry name" value="PKS_NRPS_Biosynth_Enz"/>
</dbReference>
<dbReference type="Pfam" id="PF08659">
    <property type="entry name" value="KR"/>
    <property type="match status" value="2"/>
</dbReference>
<feature type="active site" description="Proton donor; for dehydratase activity" evidence="5">
    <location>
        <position position="2292"/>
    </location>
</feature>
<accession>A0A2D2D7I1</accession>
<dbReference type="InterPro" id="IPR016035">
    <property type="entry name" value="Acyl_Trfase/lysoPLipase"/>
</dbReference>
<dbReference type="GO" id="GO:0005886">
    <property type="term" value="C:plasma membrane"/>
    <property type="evidence" value="ECO:0007669"/>
    <property type="project" value="TreeGrafter"/>
</dbReference>
<dbReference type="CDD" id="cd00833">
    <property type="entry name" value="PKS"/>
    <property type="match status" value="2"/>
</dbReference>
<dbReference type="Gene3D" id="3.40.47.10">
    <property type="match status" value="2"/>
</dbReference>
<dbReference type="Gene3D" id="3.30.70.3290">
    <property type="match status" value="2"/>
</dbReference>
<evidence type="ECO:0000256" key="1">
    <source>
        <dbReference type="ARBA" id="ARBA00022450"/>
    </source>
</evidence>
<feature type="domain" description="Carrier" evidence="7">
    <location>
        <begin position="2850"/>
        <end position="2926"/>
    </location>
</feature>
<dbReference type="InterPro" id="IPR036736">
    <property type="entry name" value="ACP-like_sf"/>
</dbReference>
<keyword evidence="11" id="KW-1185">Reference proteome</keyword>
<dbReference type="InterPro" id="IPR014043">
    <property type="entry name" value="Acyl_transferase_dom"/>
</dbReference>
<reference evidence="11" key="1">
    <citation type="submission" date="2017-10" db="EMBL/GenBank/DDBJ databases">
        <title>Completed PacBio SMRT sequence of Methylosinus trichosporium OB3b reveals presence of a third large plasmid.</title>
        <authorList>
            <person name="Charles T.C."/>
            <person name="Lynch M.D.J."/>
            <person name="Heil J.R."/>
            <person name="Cheng J."/>
        </authorList>
    </citation>
    <scope>NUCLEOTIDE SEQUENCE [LARGE SCALE GENOMIC DNA]</scope>
    <source>
        <strain evidence="11">OB3b</strain>
        <plasmid evidence="11">pob3b3</plasmid>
    </source>
</reference>
<dbReference type="SUPFAM" id="SSF53901">
    <property type="entry name" value="Thiolase-like"/>
    <property type="match status" value="2"/>
</dbReference>
<evidence type="ECO:0000259" key="7">
    <source>
        <dbReference type="PROSITE" id="PS50075"/>
    </source>
</evidence>
<dbReference type="Gene3D" id="3.40.50.720">
    <property type="entry name" value="NAD(P)-binding Rossmann-like Domain"/>
    <property type="match status" value="2"/>
</dbReference>
<dbReference type="FunFam" id="3.40.47.10:FF:000019">
    <property type="entry name" value="Polyketide synthase type I"/>
    <property type="match status" value="2"/>
</dbReference>
<dbReference type="GO" id="GO:0006633">
    <property type="term" value="P:fatty acid biosynthetic process"/>
    <property type="evidence" value="ECO:0007669"/>
    <property type="project" value="InterPro"/>
</dbReference>
<dbReference type="SUPFAM" id="SSF52151">
    <property type="entry name" value="FabD/lysophospholipase-like"/>
    <property type="match status" value="1"/>
</dbReference>
<dbReference type="GO" id="GO:0005737">
    <property type="term" value="C:cytoplasm"/>
    <property type="evidence" value="ECO:0007669"/>
    <property type="project" value="TreeGrafter"/>
</dbReference>
<dbReference type="InterPro" id="IPR006162">
    <property type="entry name" value="Ppantetheine_attach_site"/>
</dbReference>
<evidence type="ECO:0000313" key="10">
    <source>
        <dbReference type="EMBL" id="ATQ70968.1"/>
    </source>
</evidence>
<sequence>MAMRARSQRFCAGACSRRRSEAAASHFQLSFRTGSTSMELEPAAPTPLTRALDTIRRLKAQLDAQGSTQPIAVVGVGLRLPCGIDDLDTLWSALAQGRDLVRIMPEARRAPFAEEWASLPHRGGFLDDVTSFDASFFGISPREAKALDPQHRLLLEVSWEALEDAGLPPDRLQGARGGIFIGVTGQDYRDWQSGEPDAYWATGNGHCFAAGRVAYALGLTGPAVATDTACSSSLVALHLAAQALRRGDCDLALAGGVNLVLSPRSTRLVRETRSLAPDGLCKAFDARANGFTRGEGAGVLALKRLDHALRDGDRVHAVIRGSAVNQDGRSTGFTAPNVLAQIALIEAALADAGVTPQDMGLIEAHGTGTALGDPIEMEAIAQALGRRNGGAPLHIGAVKTNIGHLEAAAGVAGVLKAIACMKKRAIPPLVHFQTLNPRIDLDGTAIALPTALTPWTSGGRCAGVSSFGMSGTNAHIVLGPAEAPGEAAAASVKEFEISGKSQEALRALAARYAERLGRLPAAEYGAFAYSATFGRARHSLRARVAAADPAAAIEALASIARGAPSPAVTVSSGETGETSLAPSPRHVIDLPSYPWQRSVYAPEFATAAPAPVAPPLHVIAWEPAPLGGVVPPGRLVIAGDDAEIVDALARAAKEHGTDALVLQGEAPLADDASWDAFWAATPQADGATLALALRGAALLDAAGARDVAGDGAELCAAVIAAARAAARAGAQMLAVTRGARQTRETEAVAPNHHALIHGLSPALGLELPASWRGVVDLPASLGPHDGDALFRFLLGAGVEEDSAAVRDGAALVARLRPAPVSFSPEIPIRPDATYVITGGLGAIGRAVASDLARRGATRFLLLGRRPEAALEAAARDCLERLRADGATALYRAVDCDDAAALAAALAQAPRPIGGVVHGAGTLAPKAVAELDAAGVAAALRGKYSGAHWLDLLTRGEELDFFIALSSVSAVWGTDGYAAYGAANGGLEGVVAARRGAGLPAASLAYGPWALDGMADEASRANFARMGVSALSPAAGCAALTARAPASALVVCGVDWPRFSEVMAGRKRRALFAALAPQPSARQGAAVALAEAPERARLSMARDHIGAVLAATLGYAEPLALREDAGFFDLGLDSIMAVDLARDLSAAFGFDVKMSDIFDHATVNDLSAFVVARVFGDGAAPQIEMRRAAPAEPRERAAEPSALATAKDERGAGGGEPIAIIGMAGRFPGADSVDELWELLREGRDAVGPVPPERFDIGALHDPDPLRAGAIATDQGGFLSDIARFDAAFFHIPAREAESLDPQQRLMLGEAWHALEDAGLDPRSLKGTRTGVFVGVSNSDYARLLEQGGLAQLDAYFGAGTALNAAAGRIAFVLGLNGPALAVDTACSSSLVAIHLAVRSLRNGESDCALAGGVNVIAAPSCSVAVSRAHMLSPVGRCKTFSAEADGFVRSEGCGALVLKRLSDARRDGDRVLAVIRGTAMNHDGASSGLTAPSGKAQQMVIAAALADAGLEPARVSYLEAHGTGTSLGDPIEVEAAWAVLGRDRPADAPLRLGSVKSNVGHGESSAGVVSVIKTVLALRHRELPASLHCATLNPHIRWSELNARVVDRHTPWVAEEPRVAGVSGFGFSGTNAHILIEESAEPDASAASGGEGPYLLPLTAPDAEGLARVEALWRERLATAEDAALPSLVATAGAGRAHFAFRRAVLGKTKDEIVAALGSTRAAAVAGRAPRIAFLFSGQGSQHFGMGRELYETEPKFRAVFDDCDRILAPHLGASLAELTLFGADNEAIDQTRVTQPALVALELALAELWASYGVTASVVMGHSVGEVAAAIYAGVLEREAGLTLIAHRARLMQSTRSGAMLAISATLEQASAWIADAPLDVAAVNGPESVVVAGQPEAVAAFAARMKDEKIMARPLAVSHAFHSRLMEPILDELEEKIAGFAFHAPAVPIVSNLTGRLAEAGAYDAAYWRRHVRQPVRFHDGAQAIREFGADLCLEIGPDRTLVNLVNAAGLTPAGGAAASLRRGAKDRASLLAAAKTLYEAGQDLNWGAAHAAMQAPRAPAPAYPFAATRYWTKVQPAVAQSRAAERTGLRHFGDELRSPAIAGRVFAFERSAAFPAYLTDHRLYGAVVTPVASHLATILSAIAPDGRAVALDDLVCPRALVVLETERYEAQIVVGRDRPDEIAVHSLIDAERGVWQEHLMARLADDGHGGDGHGGAASIDRDAFIATAERHITGEAFYAYFRALGYTLGPSFRWIAEVWIRGEEALVRFAQPALPDDPRDYEFYPGLIDACFQSIAGFMVDDEASEAPSLAIPFAARRLSFHGRPAAGRPLWGHARILRAEALPRGRLRVEAADLQLFGEFGESLFYADEFRVRHAPRELLERSLRRGAEHAFEFAWAELPARRETADRARRVAVVNAAGESAARDLAAAFRAQGCEVSPGAEGAERIVDARFASIDAASAEDAEHAVVALAAALQSAPRDIPYVVLADGGPEAAPIREALWGLLAALEAEDAGRRLLRVALEDGWSAARLAPLVIGEIDETRLALGAAGARVARLTPVATAAPDMRIEGSVIVSGGLGALGTSVARMLAGAGARGLVLMGRSAPDAAAQSVVDELAAQGVRVLVSRGDVADRAACDRAVAAAKEIAPIAMAFHLAGANDDQSFDRVTPTSFAKTFAAKARGAETLAAALRDEKIANFVLFSSVAAALGSAGQTSYAAANGYLDGLAQALRAAGTPSTSIAWGPWIPDTKGGMAASETAVRAAERLGVRPLADAEAARLVALAAAGAQTRIVAVSADFARYAAVVGAPRATLVSGLAAAPRAATPASAPEQARGWLRAALSSSDPDLHEDALREALRALVGEAIGDAEVVDDHGGFAEMGLDSIMAIDLRARLSQALGLELPATVAIDHPNVAAMARFLATLVGGDEPEASGRASQEHLEPLDDLSAVSFEELFKFVEDDLAESE</sequence>
<evidence type="ECO:0000256" key="4">
    <source>
        <dbReference type="ARBA" id="ARBA00054155"/>
    </source>
</evidence>
<feature type="domain" description="Ketosynthase family 3 (KS3)" evidence="8">
    <location>
        <begin position="68"/>
        <end position="480"/>
    </location>
</feature>
<organism evidence="10 11">
    <name type="scientific">Methylosinus trichosporium (strain ATCC 35070 / NCIMB 11131 / UNIQEM 75 / OB3b)</name>
    <dbReference type="NCBI Taxonomy" id="595536"/>
    <lineage>
        <taxon>Bacteria</taxon>
        <taxon>Pseudomonadati</taxon>
        <taxon>Pseudomonadota</taxon>
        <taxon>Alphaproteobacteria</taxon>
        <taxon>Hyphomicrobiales</taxon>
        <taxon>Methylocystaceae</taxon>
        <taxon>Methylosinus</taxon>
    </lineage>
</organism>
<dbReference type="GO" id="GO:0004312">
    <property type="term" value="F:fatty acid synthase activity"/>
    <property type="evidence" value="ECO:0007669"/>
    <property type="project" value="TreeGrafter"/>
</dbReference>
<dbReference type="KEGG" id="mtw:CQW49_23775"/>
<dbReference type="SMART" id="SM00827">
    <property type="entry name" value="PKS_AT"/>
    <property type="match status" value="1"/>
</dbReference>
<feature type="region of interest" description="Disordered" evidence="6">
    <location>
        <begin position="1185"/>
        <end position="1210"/>
    </location>
</feature>
<feature type="domain" description="Carrier" evidence="7">
    <location>
        <begin position="1098"/>
        <end position="1173"/>
    </location>
</feature>
<name>A0A2D2D7I1_METT3</name>
<dbReference type="SMART" id="SM01294">
    <property type="entry name" value="PKS_PP_betabranch"/>
    <property type="match status" value="2"/>
</dbReference>
<dbReference type="InterPro" id="IPR049552">
    <property type="entry name" value="PKS_DH_N"/>
</dbReference>
<dbReference type="PROSITE" id="PS00012">
    <property type="entry name" value="PHOSPHOPANTETHEINE"/>
    <property type="match status" value="2"/>
</dbReference>
<dbReference type="InterPro" id="IPR042104">
    <property type="entry name" value="PKS_dehydratase_sf"/>
</dbReference>
<dbReference type="PANTHER" id="PTHR43775">
    <property type="entry name" value="FATTY ACID SYNTHASE"/>
    <property type="match status" value="1"/>
</dbReference>
<dbReference type="InterPro" id="IPR032821">
    <property type="entry name" value="PKS_assoc"/>
</dbReference>
<dbReference type="Pfam" id="PF00550">
    <property type="entry name" value="PP-binding"/>
    <property type="match status" value="2"/>
</dbReference>
<dbReference type="EMBL" id="CP023740">
    <property type="protein sequence ID" value="ATQ70968.1"/>
    <property type="molecule type" value="Genomic_DNA"/>
</dbReference>
<dbReference type="Pfam" id="PF00698">
    <property type="entry name" value="Acyl_transf_1"/>
    <property type="match status" value="1"/>
</dbReference>
<protein>
    <recommendedName>
        <fullName evidence="12">Polyketide synthase</fullName>
    </recommendedName>
</protein>
<keyword evidence="1" id="KW-0596">Phosphopantetheine</keyword>
<dbReference type="SUPFAM" id="SSF55048">
    <property type="entry name" value="Probable ACP-binding domain of malonyl-CoA ACP transacylase"/>
    <property type="match status" value="1"/>
</dbReference>
<dbReference type="CDD" id="cd08952">
    <property type="entry name" value="KR_1_SDR_x"/>
    <property type="match status" value="1"/>
</dbReference>
<dbReference type="InterPro" id="IPR036291">
    <property type="entry name" value="NAD(P)-bd_dom_sf"/>
</dbReference>
<dbReference type="Proteomes" id="UP000230709">
    <property type="component" value="Plasmid pOB3b3"/>
</dbReference>
<dbReference type="Pfam" id="PF16197">
    <property type="entry name" value="KAsynt_C_assoc"/>
    <property type="match status" value="2"/>
</dbReference>
<dbReference type="SMART" id="SM00823">
    <property type="entry name" value="PKS_PP"/>
    <property type="match status" value="2"/>
</dbReference>
<gene>
    <name evidence="10" type="ORF">CQW49_23775</name>
</gene>
<dbReference type="SMART" id="SM00822">
    <property type="entry name" value="PKS_KR"/>
    <property type="match status" value="2"/>
</dbReference>
<feature type="active site" description="Proton acceptor; for dehydratase activity" evidence="5">
    <location>
        <position position="2124"/>
    </location>
</feature>
<dbReference type="Gene3D" id="1.10.1200.10">
    <property type="entry name" value="ACP-like"/>
    <property type="match status" value="2"/>
</dbReference>
<evidence type="ECO:0000256" key="3">
    <source>
        <dbReference type="ARBA" id="ARBA00022679"/>
    </source>
</evidence>
<feature type="region of interest" description="N-terminal hotdog fold" evidence="5">
    <location>
        <begin position="2092"/>
        <end position="2213"/>
    </location>
</feature>
<geneLocation type="plasmid" evidence="11">
    <name>pob3b3</name>
</geneLocation>
<dbReference type="InterPro" id="IPR049551">
    <property type="entry name" value="PKS_DH_C"/>
</dbReference>
<dbReference type="STRING" id="595536.GCA_000178815_00091"/>
<feature type="domain" description="PKS/mFAS DH" evidence="9">
    <location>
        <begin position="2092"/>
        <end position="2385"/>
    </location>
</feature>